<keyword evidence="3 10" id="KW-0813">Transport</keyword>
<evidence type="ECO:0000256" key="8">
    <source>
        <dbReference type="ARBA" id="ARBA00022989"/>
    </source>
</evidence>
<feature type="transmembrane region" description="Helical" evidence="10">
    <location>
        <begin position="112"/>
        <end position="139"/>
    </location>
</feature>
<dbReference type="InterPro" id="IPR000515">
    <property type="entry name" value="MetI-like"/>
</dbReference>
<keyword evidence="5" id="KW-0997">Cell inner membrane</keyword>
<dbReference type="PANTHER" id="PTHR30614">
    <property type="entry name" value="MEMBRANE COMPONENT OF AMINO ACID ABC TRANSPORTER"/>
    <property type="match status" value="1"/>
</dbReference>
<dbReference type="GO" id="GO:0043190">
    <property type="term" value="C:ATP-binding cassette (ABC) transporter complex"/>
    <property type="evidence" value="ECO:0007669"/>
    <property type="project" value="InterPro"/>
</dbReference>
<protein>
    <submittedName>
        <fullName evidence="12">Permease component of an ABC superfamily amino acid transporter</fullName>
    </submittedName>
</protein>
<dbReference type="Proteomes" id="UP000028640">
    <property type="component" value="Unassembled WGS sequence"/>
</dbReference>
<evidence type="ECO:0000256" key="7">
    <source>
        <dbReference type="ARBA" id="ARBA00022970"/>
    </source>
</evidence>
<evidence type="ECO:0000256" key="5">
    <source>
        <dbReference type="ARBA" id="ARBA00022519"/>
    </source>
</evidence>
<feature type="transmembrane region" description="Helical" evidence="10">
    <location>
        <begin position="36"/>
        <end position="57"/>
    </location>
</feature>
<name>A0A085G6J7_EWIA3</name>
<evidence type="ECO:0000256" key="4">
    <source>
        <dbReference type="ARBA" id="ARBA00022475"/>
    </source>
</evidence>
<organism evidence="12 13">
    <name type="scientific">Ewingella americana (strain ATCC 33852 / DSM 4580 / CCUG 14506 / JCM 5911 / LMG 7869 / NCTC 12157 / CDC 1468-78)</name>
    <dbReference type="NCBI Taxonomy" id="910964"/>
    <lineage>
        <taxon>Bacteria</taxon>
        <taxon>Pseudomonadati</taxon>
        <taxon>Pseudomonadota</taxon>
        <taxon>Gammaproteobacteria</taxon>
        <taxon>Enterobacterales</taxon>
        <taxon>Yersiniaceae</taxon>
        <taxon>Ewingella</taxon>
    </lineage>
</organism>
<comment type="similarity">
    <text evidence="2">Belongs to the binding-protein-dependent transport system permease family. HisMQ subfamily.</text>
</comment>
<feature type="domain" description="ABC transmembrane type-1" evidence="11">
    <location>
        <begin position="81"/>
        <end position="269"/>
    </location>
</feature>
<sequence length="282" mass="30689">MAQLPDVKPIVAEKSNPALADASLSATPRAFKIKTLITWLVLLSLLFSLFGKMGLQWDLIEQKLPFLLGLRLSPDGFIQGAALTLLITACSMFFCLLLGLITALGRMSDNAVAFGCATFYASLFRGTPLLVQVLIIYLALPQAGIVLGALSSGIIALSLNYGAYLAETIRSGVLSVPRGQKEAAMALGLSPWTVAVHVTAPQALRIIIPPAGSMFISMLKDSSLVSLMGLWELNFLAQSYGRSTYRYMEMLATAAAIYWIMSIVFELIQSRLERRFGQGYRR</sequence>
<dbReference type="GO" id="GO:0006865">
    <property type="term" value="P:amino acid transport"/>
    <property type="evidence" value="ECO:0007669"/>
    <property type="project" value="UniProtKB-KW"/>
</dbReference>
<feature type="transmembrane region" description="Helical" evidence="10">
    <location>
        <begin position="247"/>
        <end position="268"/>
    </location>
</feature>
<dbReference type="AlphaFoldDB" id="A0A085G6J7"/>
<dbReference type="PANTHER" id="PTHR30614:SF0">
    <property type="entry name" value="L-CYSTINE TRANSPORT SYSTEM PERMEASE PROTEIN TCYL"/>
    <property type="match status" value="1"/>
</dbReference>
<dbReference type="EMBL" id="JMPJ01000065">
    <property type="protein sequence ID" value="KFC79342.1"/>
    <property type="molecule type" value="Genomic_DNA"/>
</dbReference>
<feature type="transmembrane region" description="Helical" evidence="10">
    <location>
        <begin position="145"/>
        <end position="166"/>
    </location>
</feature>
<dbReference type="CDD" id="cd06261">
    <property type="entry name" value="TM_PBP2"/>
    <property type="match status" value="1"/>
</dbReference>
<dbReference type="InterPro" id="IPR035906">
    <property type="entry name" value="MetI-like_sf"/>
</dbReference>
<keyword evidence="13" id="KW-1185">Reference proteome</keyword>
<dbReference type="InterPro" id="IPR010065">
    <property type="entry name" value="AA_ABC_transptr_permease_3TM"/>
</dbReference>
<dbReference type="Gene3D" id="1.10.3720.10">
    <property type="entry name" value="MetI-like"/>
    <property type="match status" value="1"/>
</dbReference>
<gene>
    <name evidence="12" type="ORF">GEAM_3150</name>
</gene>
<evidence type="ECO:0000313" key="13">
    <source>
        <dbReference type="Proteomes" id="UP000028640"/>
    </source>
</evidence>
<keyword evidence="6 10" id="KW-0812">Transmembrane</keyword>
<keyword evidence="7" id="KW-0029">Amino-acid transport</keyword>
<dbReference type="eggNOG" id="COG0765">
    <property type="taxonomic scope" value="Bacteria"/>
</dbReference>
<reference evidence="12 13" key="1">
    <citation type="submission" date="2014-05" db="EMBL/GenBank/DDBJ databases">
        <title>ATOL: Assembling a taxonomically balanced genome-scale reconstruction of the evolutionary history of the Enterobacteriaceae.</title>
        <authorList>
            <person name="Plunkett G.III."/>
            <person name="Neeno-Eckwall E.C."/>
            <person name="Glasner J.D."/>
            <person name="Perna N.T."/>
        </authorList>
    </citation>
    <scope>NUCLEOTIDE SEQUENCE [LARGE SCALE GENOMIC DNA]</scope>
    <source>
        <strain evidence="12 13">ATCC 33852</strain>
    </source>
</reference>
<evidence type="ECO:0000256" key="3">
    <source>
        <dbReference type="ARBA" id="ARBA00022448"/>
    </source>
</evidence>
<dbReference type="InterPro" id="IPR043429">
    <property type="entry name" value="ArtM/GltK/GlnP/TcyL/YhdX-like"/>
</dbReference>
<keyword evidence="8 10" id="KW-1133">Transmembrane helix</keyword>
<evidence type="ECO:0000259" key="11">
    <source>
        <dbReference type="PROSITE" id="PS50928"/>
    </source>
</evidence>
<evidence type="ECO:0000256" key="9">
    <source>
        <dbReference type="ARBA" id="ARBA00023136"/>
    </source>
</evidence>
<keyword evidence="4" id="KW-1003">Cell membrane</keyword>
<dbReference type="GeneID" id="78381519"/>
<dbReference type="OrthoDB" id="9787841at2"/>
<dbReference type="RefSeq" id="WP_034793230.1">
    <property type="nucleotide sequence ID" value="NZ_JMPJ01000065.1"/>
</dbReference>
<dbReference type="GO" id="GO:0022857">
    <property type="term" value="F:transmembrane transporter activity"/>
    <property type="evidence" value="ECO:0007669"/>
    <property type="project" value="InterPro"/>
</dbReference>
<evidence type="ECO:0000256" key="10">
    <source>
        <dbReference type="RuleBase" id="RU363032"/>
    </source>
</evidence>
<dbReference type="STRING" id="910964.GEAM_3150"/>
<dbReference type="NCBIfam" id="TIGR01726">
    <property type="entry name" value="HEQRo_perm_3TM"/>
    <property type="match status" value="1"/>
</dbReference>
<comment type="subcellular location">
    <subcellularLocation>
        <location evidence="1">Cell inner membrane</location>
        <topology evidence="1">Multi-pass membrane protein</topology>
    </subcellularLocation>
    <subcellularLocation>
        <location evidence="10">Cell membrane</location>
        <topology evidence="10">Multi-pass membrane protein</topology>
    </subcellularLocation>
</comment>
<dbReference type="Pfam" id="PF00528">
    <property type="entry name" value="BPD_transp_1"/>
    <property type="match status" value="1"/>
</dbReference>
<dbReference type="SUPFAM" id="SSF161098">
    <property type="entry name" value="MetI-like"/>
    <property type="match status" value="1"/>
</dbReference>
<evidence type="ECO:0000313" key="12">
    <source>
        <dbReference type="EMBL" id="KFC79342.1"/>
    </source>
</evidence>
<keyword evidence="9 10" id="KW-0472">Membrane</keyword>
<evidence type="ECO:0000256" key="1">
    <source>
        <dbReference type="ARBA" id="ARBA00004429"/>
    </source>
</evidence>
<accession>A0A085G6J7</accession>
<proteinExistence type="inferred from homology"/>
<dbReference type="PROSITE" id="PS50928">
    <property type="entry name" value="ABC_TM1"/>
    <property type="match status" value="1"/>
</dbReference>
<evidence type="ECO:0000256" key="2">
    <source>
        <dbReference type="ARBA" id="ARBA00010072"/>
    </source>
</evidence>
<evidence type="ECO:0000256" key="6">
    <source>
        <dbReference type="ARBA" id="ARBA00022692"/>
    </source>
</evidence>
<feature type="transmembrane region" description="Helical" evidence="10">
    <location>
        <begin position="77"/>
        <end position="100"/>
    </location>
</feature>
<comment type="caution">
    <text evidence="12">The sequence shown here is derived from an EMBL/GenBank/DDBJ whole genome shotgun (WGS) entry which is preliminary data.</text>
</comment>